<dbReference type="Proteomes" id="UP000614460">
    <property type="component" value="Unassembled WGS sequence"/>
</dbReference>
<feature type="signal peptide" evidence="1">
    <location>
        <begin position="1"/>
        <end position="23"/>
    </location>
</feature>
<dbReference type="InterPro" id="IPR018711">
    <property type="entry name" value="NAGPA"/>
</dbReference>
<name>A0A8H9G462_9SPHI</name>
<evidence type="ECO:0000313" key="4">
    <source>
        <dbReference type="Proteomes" id="UP000614460"/>
    </source>
</evidence>
<dbReference type="PANTHER" id="PTHR40446:SF2">
    <property type="entry name" value="N-ACETYLGLUCOSAMINE-1-PHOSPHODIESTER ALPHA-N-ACETYLGLUCOSAMINIDASE"/>
    <property type="match status" value="1"/>
</dbReference>
<proteinExistence type="predicted"/>
<evidence type="ECO:0000259" key="2">
    <source>
        <dbReference type="Pfam" id="PF09992"/>
    </source>
</evidence>
<feature type="domain" description="Phosphodiester glycosidase" evidence="2">
    <location>
        <begin position="96"/>
        <end position="280"/>
    </location>
</feature>
<evidence type="ECO:0000313" key="3">
    <source>
        <dbReference type="EMBL" id="GGE31434.1"/>
    </source>
</evidence>
<comment type="caution">
    <text evidence="3">The sequence shown here is derived from an EMBL/GenBank/DDBJ whole genome shotgun (WGS) entry which is preliminary data.</text>
</comment>
<feature type="chain" id="PRO_5034609960" description="Phosphodiester glycosidase domain-containing protein" evidence="1">
    <location>
        <begin position="24"/>
        <end position="281"/>
    </location>
</feature>
<keyword evidence="4" id="KW-1185">Reference proteome</keyword>
<dbReference type="Pfam" id="PF09992">
    <property type="entry name" value="NAGPA"/>
    <property type="match status" value="1"/>
</dbReference>
<dbReference type="AlphaFoldDB" id="A0A8H9G462"/>
<evidence type="ECO:0000256" key="1">
    <source>
        <dbReference type="SAM" id="SignalP"/>
    </source>
</evidence>
<dbReference type="RefSeq" id="WP_169715245.1">
    <property type="nucleotide sequence ID" value="NZ_BMKM01000011.1"/>
</dbReference>
<protein>
    <recommendedName>
        <fullName evidence="2">Phosphodiester glycosidase domain-containing protein</fullName>
    </recommendedName>
</protein>
<reference evidence="3" key="1">
    <citation type="journal article" date="2014" name="Int. J. Syst. Evol. Microbiol.">
        <title>Complete genome sequence of Corynebacterium casei LMG S-19264T (=DSM 44701T), isolated from a smear-ripened cheese.</title>
        <authorList>
            <consortium name="US DOE Joint Genome Institute (JGI-PGF)"/>
            <person name="Walter F."/>
            <person name="Albersmeier A."/>
            <person name="Kalinowski J."/>
            <person name="Ruckert C."/>
        </authorList>
    </citation>
    <scope>NUCLEOTIDE SEQUENCE</scope>
    <source>
        <strain evidence="3">CGMCC 1.15966</strain>
    </source>
</reference>
<keyword evidence="1" id="KW-0732">Signal</keyword>
<accession>A0A8H9G462</accession>
<gene>
    <name evidence="3" type="ORF">GCM10011516_31430</name>
</gene>
<organism evidence="3 4">
    <name type="scientific">Sphingobacterium cellulitidis</name>
    <dbReference type="NCBI Taxonomy" id="1768011"/>
    <lineage>
        <taxon>Bacteria</taxon>
        <taxon>Pseudomonadati</taxon>
        <taxon>Bacteroidota</taxon>
        <taxon>Sphingobacteriia</taxon>
        <taxon>Sphingobacteriales</taxon>
        <taxon>Sphingobacteriaceae</taxon>
        <taxon>Sphingobacterium</taxon>
    </lineage>
</organism>
<sequence length="281" mass="31634">MKNNRLIPISLFCLFFLPNLVFSQDQDSLQIVQAKWNSREVKKGVTTHQGHFENLFNSVQEINWVEIDLKKYRKDIHIAAEANKLLTTSDFAEQYQALVAINASFFDMKNGGSVDYLKVDQQVMSRAKEKPNSRANAAFSISKKKVSILENTPEHVENSNAHSILVAGPLLLKDHSYYELSKNAFNDNRHPRTAVAISSKHKLIFMVIDGRSNQANGMNLKELSQVLKWIGAKDAMNLDGGGSSTLYVKDGSSNSIINYPSDNKKFDHEGQRSVANIIYLK</sequence>
<dbReference type="EMBL" id="BMKM01000011">
    <property type="protein sequence ID" value="GGE31434.1"/>
    <property type="molecule type" value="Genomic_DNA"/>
</dbReference>
<dbReference type="PANTHER" id="PTHR40446">
    <property type="entry name" value="N-ACETYLGLUCOSAMINE-1-PHOSPHODIESTER ALPHA-N-ACETYLGLUCOSAMINIDASE"/>
    <property type="match status" value="1"/>
</dbReference>
<reference evidence="3" key="2">
    <citation type="submission" date="2020-09" db="EMBL/GenBank/DDBJ databases">
        <authorList>
            <person name="Sun Q."/>
            <person name="Zhou Y."/>
        </authorList>
    </citation>
    <scope>NUCLEOTIDE SEQUENCE</scope>
    <source>
        <strain evidence="3">CGMCC 1.15966</strain>
    </source>
</reference>